<evidence type="ECO:0000313" key="1">
    <source>
        <dbReference type="EMBL" id="GIY23005.1"/>
    </source>
</evidence>
<protein>
    <submittedName>
        <fullName evidence="1">Uncharacterized protein</fullName>
    </submittedName>
</protein>
<evidence type="ECO:0000313" key="2">
    <source>
        <dbReference type="Proteomes" id="UP001054945"/>
    </source>
</evidence>
<keyword evidence="2" id="KW-1185">Reference proteome</keyword>
<sequence>ATHLWRALESARSTVRLEPLSDTSADEELSRESAGVPVQCQSRRAVIGRIVNTRIASLNNGLINSLGYVSVFQFA</sequence>
<comment type="caution">
    <text evidence="1">The sequence shown here is derived from an EMBL/GenBank/DDBJ whole genome shotgun (WGS) entry which is preliminary data.</text>
</comment>
<name>A0AAV4RNH5_CAEEX</name>
<dbReference type="Proteomes" id="UP001054945">
    <property type="component" value="Unassembled WGS sequence"/>
</dbReference>
<organism evidence="1 2">
    <name type="scientific">Caerostris extrusa</name>
    <name type="common">Bark spider</name>
    <name type="synonym">Caerostris bankana</name>
    <dbReference type="NCBI Taxonomy" id="172846"/>
    <lineage>
        <taxon>Eukaryota</taxon>
        <taxon>Metazoa</taxon>
        <taxon>Ecdysozoa</taxon>
        <taxon>Arthropoda</taxon>
        <taxon>Chelicerata</taxon>
        <taxon>Arachnida</taxon>
        <taxon>Araneae</taxon>
        <taxon>Araneomorphae</taxon>
        <taxon>Entelegynae</taxon>
        <taxon>Araneoidea</taxon>
        <taxon>Araneidae</taxon>
        <taxon>Caerostris</taxon>
    </lineage>
</organism>
<accession>A0AAV4RNH5</accession>
<dbReference type="EMBL" id="BPLR01008225">
    <property type="protein sequence ID" value="GIY23005.1"/>
    <property type="molecule type" value="Genomic_DNA"/>
</dbReference>
<proteinExistence type="predicted"/>
<gene>
    <name evidence="1" type="ORF">CEXT_239051</name>
</gene>
<feature type="non-terminal residue" evidence="1">
    <location>
        <position position="1"/>
    </location>
</feature>
<reference evidence="1 2" key="1">
    <citation type="submission" date="2021-06" db="EMBL/GenBank/DDBJ databases">
        <title>Caerostris extrusa draft genome.</title>
        <authorList>
            <person name="Kono N."/>
            <person name="Arakawa K."/>
        </authorList>
    </citation>
    <scope>NUCLEOTIDE SEQUENCE [LARGE SCALE GENOMIC DNA]</scope>
</reference>
<dbReference type="AlphaFoldDB" id="A0AAV4RNH5"/>